<proteinExistence type="evidence at transcript level"/>
<evidence type="ECO:0000313" key="1">
    <source>
        <dbReference type="EMBL" id="ACN26589.1"/>
    </source>
</evidence>
<reference evidence="1" key="1">
    <citation type="journal article" date="2009" name="PLoS Genet.">
        <title>Sequencing, mapping, and analysis of 27,455 maize full-length cDNAs.</title>
        <authorList>
            <person name="Soderlund C."/>
            <person name="Descour A."/>
            <person name="Kudrna D."/>
            <person name="Bomhoff M."/>
            <person name="Boyd L."/>
            <person name="Currie J."/>
            <person name="Angelova A."/>
            <person name="Collura K."/>
            <person name="Wissotski M."/>
            <person name="Ashley E."/>
            <person name="Morrow D."/>
            <person name="Fernandes J."/>
            <person name="Walbot V."/>
            <person name="Yu Y."/>
        </authorList>
    </citation>
    <scope>NUCLEOTIDE SEQUENCE</scope>
    <source>
        <strain evidence="1">B73</strain>
    </source>
</reference>
<protein>
    <submittedName>
        <fullName evidence="1">Uncharacterized protein</fullName>
    </submittedName>
</protein>
<sequence>MGTRVSYKQKDSIIFWLFHRSINEINQSSQLTVYPISQQWLLLAHRKHIPIAIPLSTLDTSKPEQATNQSTSMRR</sequence>
<accession>C0HHT6</accession>
<organism evidence="1">
    <name type="scientific">Zea mays</name>
    <name type="common">Maize</name>
    <dbReference type="NCBI Taxonomy" id="4577"/>
    <lineage>
        <taxon>Eukaryota</taxon>
        <taxon>Viridiplantae</taxon>
        <taxon>Streptophyta</taxon>
        <taxon>Embryophyta</taxon>
        <taxon>Tracheophyta</taxon>
        <taxon>Spermatophyta</taxon>
        <taxon>Magnoliopsida</taxon>
        <taxon>Liliopsida</taxon>
        <taxon>Poales</taxon>
        <taxon>Poaceae</taxon>
        <taxon>PACMAD clade</taxon>
        <taxon>Panicoideae</taxon>
        <taxon>Andropogonodae</taxon>
        <taxon>Andropogoneae</taxon>
        <taxon>Tripsacinae</taxon>
        <taxon>Zea</taxon>
    </lineage>
</organism>
<name>C0HHT6_MAIZE</name>
<dbReference type="EMBL" id="BT061892">
    <property type="protein sequence ID" value="ACN26589.1"/>
    <property type="molecule type" value="mRNA"/>
</dbReference>
<dbReference type="AlphaFoldDB" id="C0HHT6"/>
<reference evidence="1" key="2">
    <citation type="submission" date="2012-06" db="EMBL/GenBank/DDBJ databases">
        <authorList>
            <person name="Yu Y."/>
            <person name="Currie J."/>
            <person name="Lomeli R."/>
            <person name="Angelova A."/>
            <person name="Collura K."/>
            <person name="Wissotski M."/>
            <person name="Campos D."/>
            <person name="Kudrna D."/>
            <person name="Golser W."/>
            <person name="Ashely E."/>
            <person name="Descour A."/>
            <person name="Fernandes J."/>
            <person name="Soderlund C."/>
            <person name="Walbot V."/>
        </authorList>
    </citation>
    <scope>NUCLEOTIDE SEQUENCE</scope>
    <source>
        <strain evidence="1">B73</strain>
    </source>
</reference>